<dbReference type="AlphaFoldDB" id="A0AAN6GPK9"/>
<dbReference type="EMBL" id="JAPDMZ010000157">
    <property type="protein sequence ID" value="KAK0547593.1"/>
    <property type="molecule type" value="Genomic_DNA"/>
</dbReference>
<feature type="transmembrane region" description="Helical" evidence="2">
    <location>
        <begin position="878"/>
        <end position="902"/>
    </location>
</feature>
<feature type="transmembrane region" description="Helical" evidence="2">
    <location>
        <begin position="494"/>
        <end position="517"/>
    </location>
</feature>
<keyword evidence="2" id="KW-1133">Transmembrane helix</keyword>
<name>A0AAN6GPK9_9BASI</name>
<reference evidence="3" key="1">
    <citation type="journal article" date="2023" name="PhytoFront">
        <title>Draft Genome Resources of Seven Strains of Tilletia horrida, Causal Agent of Kernel Smut of Rice.</title>
        <authorList>
            <person name="Khanal S."/>
            <person name="Antony Babu S."/>
            <person name="Zhou X.G."/>
        </authorList>
    </citation>
    <scope>NUCLEOTIDE SEQUENCE</scope>
    <source>
        <strain evidence="3">TX6</strain>
    </source>
</reference>
<gene>
    <name evidence="3" type="primary">ALG3_2</name>
    <name evidence="3" type="ORF">OC846_004787</name>
</gene>
<feature type="region of interest" description="Disordered" evidence="1">
    <location>
        <begin position="543"/>
        <end position="622"/>
    </location>
</feature>
<feature type="transmembrane region" description="Helical" evidence="2">
    <location>
        <begin position="825"/>
        <end position="843"/>
    </location>
</feature>
<dbReference type="Proteomes" id="UP001176517">
    <property type="component" value="Unassembled WGS sequence"/>
</dbReference>
<organism evidence="3 4">
    <name type="scientific">Tilletia horrida</name>
    <dbReference type="NCBI Taxonomy" id="155126"/>
    <lineage>
        <taxon>Eukaryota</taxon>
        <taxon>Fungi</taxon>
        <taxon>Dikarya</taxon>
        <taxon>Basidiomycota</taxon>
        <taxon>Ustilaginomycotina</taxon>
        <taxon>Exobasidiomycetes</taxon>
        <taxon>Tilletiales</taxon>
        <taxon>Tilletiaceae</taxon>
        <taxon>Tilletia</taxon>
    </lineage>
</organism>
<proteinExistence type="predicted"/>
<dbReference type="Pfam" id="PF04114">
    <property type="entry name" value="Gaa1"/>
    <property type="match status" value="2"/>
</dbReference>
<dbReference type="InterPro" id="IPR007246">
    <property type="entry name" value="Gaa1"/>
</dbReference>
<feature type="compositionally biased region" description="Polar residues" evidence="1">
    <location>
        <begin position="785"/>
        <end position="796"/>
    </location>
</feature>
<dbReference type="GO" id="GO:0042765">
    <property type="term" value="C:GPI-anchor transamidase complex"/>
    <property type="evidence" value="ECO:0007669"/>
    <property type="project" value="InterPro"/>
</dbReference>
<keyword evidence="4" id="KW-1185">Reference proteome</keyword>
<keyword evidence="2" id="KW-0472">Membrane</keyword>
<protein>
    <submittedName>
        <fullName evidence="3">Dolichyl-P-Man:Man(5)GlcNAc(2)-PP-dolichol alpha-1,3-mannosyltransferase</fullName>
        <ecNumber evidence="3">2.4.1.258</ecNumber>
    </submittedName>
</protein>
<feature type="region of interest" description="Disordered" evidence="1">
    <location>
        <begin position="782"/>
        <end position="805"/>
    </location>
</feature>
<accession>A0AAN6GPK9</accession>
<dbReference type="GO" id="GO:0052925">
    <property type="term" value="F:dol-P-Man:Man(5)GlcNAc(2)-PP-Dol alpha-1,3-mannosyltransferase activity"/>
    <property type="evidence" value="ECO:0007669"/>
    <property type="project" value="UniProtKB-EC"/>
</dbReference>
<evidence type="ECO:0000256" key="2">
    <source>
        <dbReference type="SAM" id="Phobius"/>
    </source>
</evidence>
<dbReference type="GO" id="GO:0016255">
    <property type="term" value="P:attachment of GPI anchor to protein"/>
    <property type="evidence" value="ECO:0007669"/>
    <property type="project" value="TreeGrafter"/>
</dbReference>
<dbReference type="EC" id="2.4.1.258" evidence="3"/>
<comment type="caution">
    <text evidence="3">The sequence shown here is derived from an EMBL/GenBank/DDBJ whole genome shotgun (WGS) entry which is preliminary data.</text>
</comment>
<feature type="transmembrane region" description="Helical" evidence="2">
    <location>
        <begin position="34"/>
        <end position="57"/>
    </location>
</feature>
<keyword evidence="2" id="KW-0812">Transmembrane</keyword>
<keyword evidence="3" id="KW-0808">Transferase</keyword>
<dbReference type="PANTHER" id="PTHR13304:SF0">
    <property type="entry name" value="GLYCOSYLPHOSPHATIDYLINOSITOL ANCHOR ATTACHMENT 1 PROTEIN"/>
    <property type="match status" value="1"/>
</dbReference>
<keyword evidence="3" id="KW-0328">Glycosyltransferase</keyword>
<sequence length="959" mass="105487">MEEAETPGERRWRGGAPASISQRIQRRRAIFAKLAPFFTFYLPYSCLLAAHILLLLLPLPLKPFRTPTYVDENALQPAQASLFWGWDEVHVADGIAEKVSQLALTGANSTTRAEALQDIFTSYGIPAFTQSYSYPIPTSIFASSSSSSAPKHVTGTNTYALFRSPRTDGREAMLLTASWKSRWNGHDDPDIDLPKNVASQLAAQGTVTPVSKEGEEGSYEKLVQKKKRVNVRGIASVVALSKYLSRWLHHSKDIIFVISDGHLEGMQAWASAYFNDIPSTSAAHIEELHPSTLGRRIWTSISLDYPSDSFSTLALLHEGTNAGSPNMDVLNTVVRVAEHLPGSGSVPTILHGALSTSPLMPDGREPQYGEVEEGKRRAIQLARRMFPSFLLRLAERFLWGGEDGTAAYILASKALLTQFRHMASSLPSGPHGLLHKYRIDAFTLYAVPAKGPFGFFHLGRTVEGTLRSFSNLVERLHHSQFFYLLTDEKHFIQLPMYIVVPVLLGVGMTIVGLTMWTREGSEVQKRREQVGRAYQEWLDQMQTSEKEATREGPIPEPDQVQAVTGARDPDESLIEVEDLLHPAGTRKSASTSRKSVRQRTRPSAVPEPLQNNELSAPREKEPQELDGNAFIYDIPPEHPTQAQLYNSLAQQTFITFQSLTPAAGKLIRKGHVADILLDLRRALARERRPVAEALGVMAWLHVCSIGLSLGILAYRLDRCAAGGEKSGVSTSCLYRDGIALLALQVPLLTGEAIRQYRHRHRVSATSSISPFSTTTPAEAVGVEQVSETPTLTSTGGAEQRSPEERAKVTAAKEHRMQVRIELARLGRLLYVFALLYAGMLVSVLSVLNFALATSIGLALAIPLCFLRPSPPSEALSSILAGVGRFLLFLLCLNPAVGVMLAVNLLRVLDLGTVKAGVENVWLGWRLWGNASVEVIGGLYQAIVWQAAIGSWLVMMDQIY</sequence>
<feature type="transmembrane region" description="Helical" evidence="2">
    <location>
        <begin position="934"/>
        <end position="954"/>
    </location>
</feature>
<evidence type="ECO:0000313" key="3">
    <source>
        <dbReference type="EMBL" id="KAK0547593.1"/>
    </source>
</evidence>
<dbReference type="PANTHER" id="PTHR13304">
    <property type="entry name" value="GLYCOSYLPHOSPHATIDYLINOSITOL ANCHOR ATTACHMENT 1 PROTEIN"/>
    <property type="match status" value="1"/>
</dbReference>
<evidence type="ECO:0000256" key="1">
    <source>
        <dbReference type="SAM" id="MobiDB-lite"/>
    </source>
</evidence>
<evidence type="ECO:0000313" key="4">
    <source>
        <dbReference type="Proteomes" id="UP001176517"/>
    </source>
</evidence>